<keyword evidence="2" id="KW-1185">Reference proteome</keyword>
<sequence length="63" mass="7253">MREVFSLLAVDIRRTQQHCAAECIRQDSPDEGHRVPRNRDVILVECVLLNCLEIVLPLTRGVR</sequence>
<dbReference type="EMBL" id="GL732545">
    <property type="protein sequence ID" value="EFX81027.1"/>
    <property type="molecule type" value="Genomic_DNA"/>
</dbReference>
<dbReference type="InParanoid" id="E9GHM8"/>
<reference evidence="1 2" key="1">
    <citation type="journal article" date="2011" name="Science">
        <title>The ecoresponsive genome of Daphnia pulex.</title>
        <authorList>
            <person name="Colbourne J.K."/>
            <person name="Pfrender M.E."/>
            <person name="Gilbert D."/>
            <person name="Thomas W.K."/>
            <person name="Tucker A."/>
            <person name="Oakley T.H."/>
            <person name="Tokishita S."/>
            <person name="Aerts A."/>
            <person name="Arnold G.J."/>
            <person name="Basu M.K."/>
            <person name="Bauer D.J."/>
            <person name="Caceres C.E."/>
            <person name="Carmel L."/>
            <person name="Casola C."/>
            <person name="Choi J.H."/>
            <person name="Detter J.C."/>
            <person name="Dong Q."/>
            <person name="Dusheyko S."/>
            <person name="Eads B.D."/>
            <person name="Frohlich T."/>
            <person name="Geiler-Samerotte K.A."/>
            <person name="Gerlach D."/>
            <person name="Hatcher P."/>
            <person name="Jogdeo S."/>
            <person name="Krijgsveld J."/>
            <person name="Kriventseva E.V."/>
            <person name="Kultz D."/>
            <person name="Laforsch C."/>
            <person name="Lindquist E."/>
            <person name="Lopez J."/>
            <person name="Manak J.R."/>
            <person name="Muller J."/>
            <person name="Pangilinan J."/>
            <person name="Patwardhan R.P."/>
            <person name="Pitluck S."/>
            <person name="Pritham E.J."/>
            <person name="Rechtsteiner A."/>
            <person name="Rho M."/>
            <person name="Rogozin I.B."/>
            <person name="Sakarya O."/>
            <person name="Salamov A."/>
            <person name="Schaack S."/>
            <person name="Shapiro H."/>
            <person name="Shiga Y."/>
            <person name="Skalitzky C."/>
            <person name="Smith Z."/>
            <person name="Souvorov A."/>
            <person name="Sung W."/>
            <person name="Tang Z."/>
            <person name="Tsuchiya D."/>
            <person name="Tu H."/>
            <person name="Vos H."/>
            <person name="Wang M."/>
            <person name="Wolf Y.I."/>
            <person name="Yamagata H."/>
            <person name="Yamada T."/>
            <person name="Ye Y."/>
            <person name="Shaw J.R."/>
            <person name="Andrews J."/>
            <person name="Crease T.J."/>
            <person name="Tang H."/>
            <person name="Lucas S.M."/>
            <person name="Robertson H.M."/>
            <person name="Bork P."/>
            <person name="Koonin E.V."/>
            <person name="Zdobnov E.M."/>
            <person name="Grigoriev I.V."/>
            <person name="Lynch M."/>
            <person name="Boore J.L."/>
        </authorList>
    </citation>
    <scope>NUCLEOTIDE SEQUENCE [LARGE SCALE GENOMIC DNA]</scope>
</reference>
<organism evidence="1 2">
    <name type="scientific">Daphnia pulex</name>
    <name type="common">Water flea</name>
    <dbReference type="NCBI Taxonomy" id="6669"/>
    <lineage>
        <taxon>Eukaryota</taxon>
        <taxon>Metazoa</taxon>
        <taxon>Ecdysozoa</taxon>
        <taxon>Arthropoda</taxon>
        <taxon>Crustacea</taxon>
        <taxon>Branchiopoda</taxon>
        <taxon>Diplostraca</taxon>
        <taxon>Cladocera</taxon>
        <taxon>Anomopoda</taxon>
        <taxon>Daphniidae</taxon>
        <taxon>Daphnia</taxon>
    </lineage>
</organism>
<name>E9GHM8_DAPPU</name>
<dbReference type="KEGG" id="dpx:DAPPUDRAFT_242914"/>
<evidence type="ECO:0000313" key="2">
    <source>
        <dbReference type="Proteomes" id="UP000000305"/>
    </source>
</evidence>
<proteinExistence type="predicted"/>
<dbReference type="AlphaFoldDB" id="E9GHM8"/>
<gene>
    <name evidence="1" type="ORF">DAPPUDRAFT_242914</name>
</gene>
<evidence type="ECO:0000313" key="1">
    <source>
        <dbReference type="EMBL" id="EFX81027.1"/>
    </source>
</evidence>
<dbReference type="HOGENOM" id="CLU_2888000_0_0_1"/>
<accession>E9GHM8</accession>
<protein>
    <submittedName>
        <fullName evidence="1">Uncharacterized protein</fullName>
    </submittedName>
</protein>
<dbReference type="Proteomes" id="UP000000305">
    <property type="component" value="Unassembled WGS sequence"/>
</dbReference>